<reference evidence="2" key="1">
    <citation type="submission" date="2022-11" db="UniProtKB">
        <authorList>
            <consortium name="WormBaseParasite"/>
        </authorList>
    </citation>
    <scope>IDENTIFICATION</scope>
</reference>
<accession>A0AC34F365</accession>
<evidence type="ECO:0000313" key="1">
    <source>
        <dbReference type="Proteomes" id="UP000887579"/>
    </source>
</evidence>
<dbReference type="Proteomes" id="UP000887579">
    <property type="component" value="Unplaced"/>
</dbReference>
<dbReference type="WBParaSite" id="ES5_v2.g11399.t1">
    <property type="protein sequence ID" value="ES5_v2.g11399.t1"/>
    <property type="gene ID" value="ES5_v2.g11399"/>
</dbReference>
<protein>
    <submittedName>
        <fullName evidence="2">Ras-associating domain-containing protein</fullName>
    </submittedName>
</protein>
<sequence length="820" mass="92649">MFLGALTAIEQDDLDSLRMILSKNSVPVNDSLIENAFYSQFPCKVTLLDVALMFNRLNAASLLLQHEATENLQLSDISKRKQIVDEVLLDYETRFRQMKMKSLSNKEEEKRLRTMEHHLNSLKKMKSVLDKPEMPGSPVDVKVYVAATTRATIEFNAPGTSGNCVITKYKGWEDCVNVHPERVVSMRAMAELHSQVEKYRQSAVWQVVFPNNGDGAIKKKKTGLRNLFSASSKFIKNVGRGLYFASLIYTEDKILCTVDDCLPVIQIDDSMISVPMDDMEWLMKLSLCWDQVNYLQDSSGGTWSSNSPFRAKVLEAVAAMHNALGVKDIGRIHHIPLTYSAATTFIVSVHFVTENQATQSQGLAMRWMKSNKIMRKKSSSTPLDFLCKEMVPVLNFFESSQIPLDRGLYLGYLKMQSSLNTIRVTVPDNMPSALPYVTIRSTPHIFPRAEDVCQVHASYSAIDEYNDRCKGCASIPIPVFEMISFSTYQPDFIATYCRMNIFIEHFITIIKYEIRQCLHEKDARVYNEQLEKLNEFQTKLEDIWRSARWISNIATIARERQTNCGISLSYILNQPPPALPGDNASDVGYHSDPQNKNNEVENSNGNVDVTPAPADAPAIIRRANFRNSKTNNNDSTASSREPLSRSKSVAERGEVRLASIDKMFQEDNLYTLSEATGKAEAANKLQSDSTTLDYLARKFHQIPSPSRLSGIIRVFAAYDCALPKNTAIRLSITQATTAREVVALVVEQINKLTLLSDDNYNKLSQLQDFCLVSVVGARERRLRDEFQPMRLLPPWTRGRLFVRRCDSATAAIRFGNETFV</sequence>
<name>A0AC34F365_9BILA</name>
<proteinExistence type="predicted"/>
<organism evidence="1 2">
    <name type="scientific">Panagrolaimus sp. ES5</name>
    <dbReference type="NCBI Taxonomy" id="591445"/>
    <lineage>
        <taxon>Eukaryota</taxon>
        <taxon>Metazoa</taxon>
        <taxon>Ecdysozoa</taxon>
        <taxon>Nematoda</taxon>
        <taxon>Chromadorea</taxon>
        <taxon>Rhabditida</taxon>
        <taxon>Tylenchina</taxon>
        <taxon>Panagrolaimomorpha</taxon>
        <taxon>Panagrolaimoidea</taxon>
        <taxon>Panagrolaimidae</taxon>
        <taxon>Panagrolaimus</taxon>
    </lineage>
</organism>
<evidence type="ECO:0000313" key="2">
    <source>
        <dbReference type="WBParaSite" id="ES5_v2.g11399.t1"/>
    </source>
</evidence>